<proteinExistence type="predicted"/>
<comment type="caution">
    <text evidence="1">The sequence shown here is derived from an EMBL/GenBank/DDBJ whole genome shotgun (WGS) entry which is preliminary data.</text>
</comment>
<protein>
    <submittedName>
        <fullName evidence="1">Uncharacterized protein</fullName>
    </submittedName>
</protein>
<reference evidence="1" key="1">
    <citation type="submission" date="2019-12" db="EMBL/GenBank/DDBJ databases">
        <title>Genome sequencing and annotation of Brassica cretica.</title>
        <authorList>
            <person name="Studholme D.J."/>
            <person name="Sarris P.F."/>
        </authorList>
    </citation>
    <scope>NUCLEOTIDE SEQUENCE</scope>
    <source>
        <strain evidence="1">PFS-001/15</strain>
        <tissue evidence="1">Leaf</tissue>
    </source>
</reference>
<sequence>MAIGLRTSQARSLRSDRARAKARSLRSDRARAKARSLRSNRARAKLGRYIIPVPCTFFSACLFNDQSCARHTCLELASLEGKVQLLVLLGEPKQVVTCPYKAVVLCKGETMVHKIHEITSQLINLEVLNRHEFNLKKRISRDHLKLWLTLDQWSKFIYGSVLVDGQGKWLDQPDCCGYFISRVIQKRSMISLSSSLVFLSQSHGFKGDQNYYDNLGLTIEEHRPCHFRSSTIRGVRSRLAVSIMVSR</sequence>
<dbReference type="Proteomes" id="UP000712281">
    <property type="component" value="Unassembled WGS sequence"/>
</dbReference>
<evidence type="ECO:0000313" key="1">
    <source>
        <dbReference type="EMBL" id="KAF2566737.1"/>
    </source>
</evidence>
<name>A0A8S9IBH9_BRACR</name>
<dbReference type="EMBL" id="QGKW02001911">
    <property type="protein sequence ID" value="KAF2566737.1"/>
    <property type="molecule type" value="Genomic_DNA"/>
</dbReference>
<gene>
    <name evidence="1" type="ORF">F2Q68_00025583</name>
</gene>
<accession>A0A8S9IBH9</accession>
<evidence type="ECO:0000313" key="2">
    <source>
        <dbReference type="Proteomes" id="UP000712281"/>
    </source>
</evidence>
<dbReference type="AlphaFoldDB" id="A0A8S9IBH9"/>
<organism evidence="1 2">
    <name type="scientific">Brassica cretica</name>
    <name type="common">Mustard</name>
    <dbReference type="NCBI Taxonomy" id="69181"/>
    <lineage>
        <taxon>Eukaryota</taxon>
        <taxon>Viridiplantae</taxon>
        <taxon>Streptophyta</taxon>
        <taxon>Embryophyta</taxon>
        <taxon>Tracheophyta</taxon>
        <taxon>Spermatophyta</taxon>
        <taxon>Magnoliopsida</taxon>
        <taxon>eudicotyledons</taxon>
        <taxon>Gunneridae</taxon>
        <taxon>Pentapetalae</taxon>
        <taxon>rosids</taxon>
        <taxon>malvids</taxon>
        <taxon>Brassicales</taxon>
        <taxon>Brassicaceae</taxon>
        <taxon>Brassiceae</taxon>
        <taxon>Brassica</taxon>
    </lineage>
</organism>